<gene>
    <name evidence="1" type="primary">Acey_s0604.g554</name>
    <name evidence="1" type="ORF">Y032_0604g554</name>
</gene>
<protein>
    <submittedName>
        <fullName evidence="1">Uncharacterized protein</fullName>
    </submittedName>
</protein>
<proteinExistence type="predicted"/>
<dbReference type="Proteomes" id="UP000024635">
    <property type="component" value="Unassembled WGS sequence"/>
</dbReference>
<comment type="caution">
    <text evidence="1">The sequence shown here is derived from an EMBL/GenBank/DDBJ whole genome shotgun (WGS) entry which is preliminary data.</text>
</comment>
<dbReference type="EMBL" id="JARK01000204">
    <property type="protein sequence ID" value="EYC40619.1"/>
    <property type="molecule type" value="Genomic_DNA"/>
</dbReference>
<accession>A0A016WLE0</accession>
<organism evidence="1 2">
    <name type="scientific">Ancylostoma ceylanicum</name>
    <dbReference type="NCBI Taxonomy" id="53326"/>
    <lineage>
        <taxon>Eukaryota</taxon>
        <taxon>Metazoa</taxon>
        <taxon>Ecdysozoa</taxon>
        <taxon>Nematoda</taxon>
        <taxon>Chromadorea</taxon>
        <taxon>Rhabditida</taxon>
        <taxon>Rhabditina</taxon>
        <taxon>Rhabditomorpha</taxon>
        <taxon>Strongyloidea</taxon>
        <taxon>Ancylostomatidae</taxon>
        <taxon>Ancylostomatinae</taxon>
        <taxon>Ancylostoma</taxon>
    </lineage>
</organism>
<name>A0A016WLE0_9BILA</name>
<keyword evidence="2" id="KW-1185">Reference proteome</keyword>
<dbReference type="AlphaFoldDB" id="A0A016WLE0"/>
<evidence type="ECO:0000313" key="1">
    <source>
        <dbReference type="EMBL" id="EYC40619.1"/>
    </source>
</evidence>
<sequence length="77" mass="8569">MGCEQEIATVFILNNVTEDLKKERKESNGLHNSIQERMTAMSDGCSARPLPATWRLADFFQLDESLKPEPGSLLSAT</sequence>
<reference evidence="2" key="1">
    <citation type="journal article" date="2015" name="Nat. Genet.">
        <title>The genome and transcriptome of the zoonotic hookworm Ancylostoma ceylanicum identify infection-specific gene families.</title>
        <authorList>
            <person name="Schwarz E.M."/>
            <person name="Hu Y."/>
            <person name="Antoshechkin I."/>
            <person name="Miller M.M."/>
            <person name="Sternberg P.W."/>
            <person name="Aroian R.V."/>
        </authorList>
    </citation>
    <scope>NUCLEOTIDE SEQUENCE</scope>
    <source>
        <strain evidence="2">HY135</strain>
    </source>
</reference>
<evidence type="ECO:0000313" key="2">
    <source>
        <dbReference type="Proteomes" id="UP000024635"/>
    </source>
</evidence>